<evidence type="ECO:0000313" key="12">
    <source>
        <dbReference type="Proteomes" id="UP000249794"/>
    </source>
</evidence>
<keyword evidence="7 9" id="KW-0482">Metalloprotease</keyword>
<feature type="binding site" evidence="9">
    <location>
        <position position="141"/>
    </location>
    <ligand>
        <name>Zn(2+)</name>
        <dbReference type="ChEBI" id="CHEBI:29105"/>
        <note>catalytic</note>
    </ligand>
</feature>
<keyword evidence="8 10" id="KW-0961">Cell wall biogenesis/degradation</keyword>
<organism evidence="11 12">
    <name type="scientific">Phormidesmis priestleyi</name>
    <dbReference type="NCBI Taxonomy" id="268141"/>
    <lineage>
        <taxon>Bacteria</taxon>
        <taxon>Bacillati</taxon>
        <taxon>Cyanobacteriota</taxon>
        <taxon>Cyanophyceae</taxon>
        <taxon>Leptolyngbyales</taxon>
        <taxon>Leptolyngbyaceae</taxon>
        <taxon>Phormidesmis</taxon>
    </lineage>
</organism>
<dbReference type="EMBL" id="QBMP01000189">
    <property type="protein sequence ID" value="PZO50430.1"/>
    <property type="molecule type" value="Genomic_DNA"/>
</dbReference>
<dbReference type="GO" id="GO:0071555">
    <property type="term" value="P:cell wall organization"/>
    <property type="evidence" value="ECO:0007669"/>
    <property type="project" value="UniProtKB-KW"/>
</dbReference>
<name>A0A2W4X0R8_9CYAN</name>
<evidence type="ECO:0000256" key="8">
    <source>
        <dbReference type="ARBA" id="ARBA00023316"/>
    </source>
</evidence>
<dbReference type="GO" id="GO:0008270">
    <property type="term" value="F:zinc ion binding"/>
    <property type="evidence" value="ECO:0007669"/>
    <property type="project" value="UniProtKB-UniRule"/>
</dbReference>
<dbReference type="SUPFAM" id="SSF55166">
    <property type="entry name" value="Hedgehog/DD-peptidase"/>
    <property type="match status" value="1"/>
</dbReference>
<accession>A0A2W4X0R8</accession>
<dbReference type="PANTHER" id="PTHR43126:SF2">
    <property type="entry name" value="D-ALANYL-D-ALANINE DIPEPTIDASE"/>
    <property type="match status" value="1"/>
</dbReference>
<keyword evidence="3 9" id="KW-0479">Metal-binding</keyword>
<dbReference type="CDD" id="cd14843">
    <property type="entry name" value="D-Ala-D-Ala_dipeptidase_like"/>
    <property type="match status" value="1"/>
</dbReference>
<dbReference type="Proteomes" id="UP000249794">
    <property type="component" value="Unassembled WGS sequence"/>
</dbReference>
<evidence type="ECO:0000256" key="1">
    <source>
        <dbReference type="ARBA" id="ARBA00001362"/>
    </source>
</evidence>
<feature type="active site" description="Proton donor/acceptor" evidence="9">
    <location>
        <position position="203"/>
    </location>
</feature>
<comment type="cofactor">
    <cofactor evidence="9">
        <name>Zn(2+)</name>
        <dbReference type="ChEBI" id="CHEBI:29105"/>
    </cofactor>
    <text evidence="9">Binds 1 zinc ion per subunit.</text>
</comment>
<dbReference type="InterPro" id="IPR000755">
    <property type="entry name" value="A_A_dipeptidase"/>
</dbReference>
<comment type="function">
    <text evidence="9 10">Catalyzes hydrolysis of the D-alanyl-D-alanine dipeptide.</text>
</comment>
<keyword evidence="4 9" id="KW-0378">Hydrolase</keyword>
<evidence type="ECO:0000256" key="4">
    <source>
        <dbReference type="ARBA" id="ARBA00022801"/>
    </source>
</evidence>
<comment type="catalytic activity">
    <reaction evidence="1 9 10">
        <text>D-alanyl-D-alanine + H2O = 2 D-alanine</text>
        <dbReference type="Rhea" id="RHEA:20661"/>
        <dbReference type="ChEBI" id="CHEBI:15377"/>
        <dbReference type="ChEBI" id="CHEBI:57416"/>
        <dbReference type="ChEBI" id="CHEBI:57822"/>
        <dbReference type="EC" id="3.4.13.22"/>
    </reaction>
</comment>
<feature type="binding site" evidence="9">
    <location>
        <position position="134"/>
    </location>
    <ligand>
        <name>Zn(2+)</name>
        <dbReference type="ChEBI" id="CHEBI:29105"/>
        <note>catalytic</note>
    </ligand>
</feature>
<comment type="similarity">
    <text evidence="9 10">Belongs to the peptidase M15D family.</text>
</comment>
<keyword evidence="6 9" id="KW-0224">Dipeptidase</keyword>
<evidence type="ECO:0000256" key="9">
    <source>
        <dbReference type="HAMAP-Rule" id="MF_01924"/>
    </source>
</evidence>
<dbReference type="GO" id="GO:0160237">
    <property type="term" value="F:D-Ala-D-Ala dipeptidase activity"/>
    <property type="evidence" value="ECO:0007669"/>
    <property type="project" value="UniProtKB-EC"/>
</dbReference>
<evidence type="ECO:0000256" key="5">
    <source>
        <dbReference type="ARBA" id="ARBA00022833"/>
    </source>
</evidence>
<dbReference type="AlphaFoldDB" id="A0A2W4X0R8"/>
<feature type="site" description="Transition state stabilizer" evidence="9">
    <location>
        <position position="78"/>
    </location>
</feature>
<reference evidence="11 12" key="2">
    <citation type="submission" date="2018-06" db="EMBL/GenBank/DDBJ databases">
        <title>Metagenomic assembly of (sub)arctic Cyanobacteria and their associated microbiome from non-axenic cultures.</title>
        <authorList>
            <person name="Baurain D."/>
        </authorList>
    </citation>
    <scope>NUCLEOTIDE SEQUENCE [LARGE SCALE GENOMIC DNA]</scope>
    <source>
        <strain evidence="11">ULC027bin1</strain>
    </source>
</reference>
<keyword evidence="5 9" id="KW-0862">Zinc</keyword>
<evidence type="ECO:0000256" key="7">
    <source>
        <dbReference type="ARBA" id="ARBA00023049"/>
    </source>
</evidence>
<dbReference type="PANTHER" id="PTHR43126">
    <property type="entry name" value="D-ALANYL-D-ALANINE DIPEPTIDASE"/>
    <property type="match status" value="1"/>
</dbReference>
<sequence>MKPYQTVPIEECGEALIPIPLADFAVVTPHPYVQLGAPYGVLSPYFLRQSVVQKLTQAQAHLQAERPGWQLQIFDAYRPVPVQQFMVDYTLAQLAQAAGLDPHYLTAAERIVLKEKVLQFWAMPSANPNTPPPHSTGAAVDLTLVDAAGHSVNMGSAIDEISPRSYPHHFENSTDAQAQQYQYHRTLLTRAMTAAGFCQHPHEWWHFSYGDQLWAWITNNQISPETAGQRGTRAIPLEGCAIARYAESPLPHLLSSQL</sequence>
<evidence type="ECO:0000313" key="11">
    <source>
        <dbReference type="EMBL" id="PZO50430.1"/>
    </source>
</evidence>
<evidence type="ECO:0000256" key="6">
    <source>
        <dbReference type="ARBA" id="ARBA00022997"/>
    </source>
</evidence>
<dbReference type="HAMAP" id="MF_01924">
    <property type="entry name" value="A_A_dipeptidase"/>
    <property type="match status" value="1"/>
</dbReference>
<dbReference type="Gene3D" id="3.30.1380.10">
    <property type="match status" value="1"/>
</dbReference>
<gene>
    <name evidence="11" type="ORF">DCF15_15860</name>
</gene>
<evidence type="ECO:0000256" key="2">
    <source>
        <dbReference type="ARBA" id="ARBA00022670"/>
    </source>
</evidence>
<evidence type="ECO:0000256" key="10">
    <source>
        <dbReference type="PIRNR" id="PIRNR026671"/>
    </source>
</evidence>
<dbReference type="GO" id="GO:0006508">
    <property type="term" value="P:proteolysis"/>
    <property type="evidence" value="ECO:0007669"/>
    <property type="project" value="UniProtKB-KW"/>
</dbReference>
<dbReference type="Pfam" id="PF01427">
    <property type="entry name" value="Peptidase_M15"/>
    <property type="match status" value="1"/>
</dbReference>
<dbReference type="EC" id="3.4.13.22" evidence="9 10"/>
<evidence type="ECO:0000256" key="3">
    <source>
        <dbReference type="ARBA" id="ARBA00022723"/>
    </source>
</evidence>
<dbReference type="PIRSF" id="PIRSF026671">
    <property type="entry name" value="AA_dipeptidase"/>
    <property type="match status" value="1"/>
</dbReference>
<comment type="caution">
    <text evidence="11">The sequence shown here is derived from an EMBL/GenBank/DDBJ whole genome shotgun (WGS) entry which is preliminary data.</text>
</comment>
<reference evidence="12" key="1">
    <citation type="submission" date="2018-04" db="EMBL/GenBank/DDBJ databases">
        <authorList>
            <person name="Cornet L."/>
        </authorList>
    </citation>
    <scope>NUCLEOTIDE SEQUENCE [LARGE SCALE GENOMIC DNA]</scope>
</reference>
<feature type="binding site" evidence="9">
    <location>
        <position position="206"/>
    </location>
    <ligand>
        <name>Zn(2+)</name>
        <dbReference type="ChEBI" id="CHEBI:29105"/>
        <note>catalytic</note>
    </ligand>
</feature>
<dbReference type="InterPro" id="IPR009045">
    <property type="entry name" value="Zn_M74/Hedgehog-like"/>
</dbReference>
<dbReference type="GO" id="GO:0008237">
    <property type="term" value="F:metallopeptidase activity"/>
    <property type="evidence" value="ECO:0007669"/>
    <property type="project" value="UniProtKB-KW"/>
</dbReference>
<proteinExistence type="inferred from homology"/>
<keyword evidence="2 9" id="KW-0645">Protease</keyword>
<protein>
    <recommendedName>
        <fullName evidence="9 10">D-alanyl-D-alanine dipeptidase</fullName>
        <shortName evidence="9 10">D-Ala-D-Ala dipeptidase</shortName>
        <ecNumber evidence="9 10">3.4.13.22</ecNumber>
    </recommendedName>
</protein>